<evidence type="ECO:0000313" key="4">
    <source>
        <dbReference type="EMBL" id="COW35635.1"/>
    </source>
</evidence>
<dbReference type="Proteomes" id="UP000046947">
    <property type="component" value="Unassembled WGS sequence"/>
</dbReference>
<evidence type="ECO:0000313" key="5">
    <source>
        <dbReference type="EMBL" id="COX83640.1"/>
    </source>
</evidence>
<evidence type="ECO:0000313" key="1">
    <source>
        <dbReference type="EMBL" id="CFE88107.1"/>
    </source>
</evidence>
<dbReference type="EMBL" id="CSAD01000736">
    <property type="protein sequence ID" value="COW35635.1"/>
    <property type="molecule type" value="Genomic_DNA"/>
</dbReference>
<name>A0A655J3V1_MYCTX</name>
<sequence length="46" mass="4790">MTAGVGNYVTDNPSNLGKYVTADTQVLTIAHSGSNCLCRMMVGVKA</sequence>
<evidence type="ECO:0000313" key="7">
    <source>
        <dbReference type="Proteomes" id="UP000045842"/>
    </source>
</evidence>
<dbReference type="EMBL" id="CFOH01001588">
    <property type="protein sequence ID" value="CFE88107.1"/>
    <property type="molecule type" value="Genomic_DNA"/>
</dbReference>
<dbReference type="EMBL" id="CQQC01000765">
    <property type="protein sequence ID" value="CNV39684.1"/>
    <property type="molecule type" value="Genomic_DNA"/>
</dbReference>
<evidence type="ECO:0000313" key="6">
    <source>
        <dbReference type="Proteomes" id="UP000039217"/>
    </source>
</evidence>
<dbReference type="EMBL" id="CHKL01001240">
    <property type="protein sequence ID" value="COX83640.1"/>
    <property type="molecule type" value="Genomic_DNA"/>
</dbReference>
<dbReference type="Proteomes" id="UP000048600">
    <property type="component" value="Unassembled WGS sequence"/>
</dbReference>
<evidence type="ECO:0000313" key="3">
    <source>
        <dbReference type="EMBL" id="COW23695.1"/>
    </source>
</evidence>
<evidence type="ECO:0000313" key="9">
    <source>
        <dbReference type="Proteomes" id="UP000048600"/>
    </source>
</evidence>
<evidence type="ECO:0000313" key="2">
    <source>
        <dbReference type="EMBL" id="CNV39684.1"/>
    </source>
</evidence>
<proteinExistence type="predicted"/>
<evidence type="ECO:0000313" key="8">
    <source>
        <dbReference type="Proteomes" id="UP000046947"/>
    </source>
</evidence>
<gene>
    <name evidence="2" type="ORF">ERS007661_02264</name>
    <name evidence="3" type="ORF">ERS007679_03440</name>
    <name evidence="4" type="ORF">ERS007679_03710</name>
    <name evidence="1" type="ORF">ERS007688_04668</name>
    <name evidence="5" type="ORF">ERS007741_04762</name>
</gene>
<dbReference type="Proteomes" id="UP000039217">
    <property type="component" value="Unassembled WGS sequence"/>
</dbReference>
<dbReference type="EMBL" id="CSAD01000626">
    <property type="protein sequence ID" value="COW23695.1"/>
    <property type="molecule type" value="Genomic_DNA"/>
</dbReference>
<accession>A0A655J3V1</accession>
<reference evidence="6 7" key="1">
    <citation type="submission" date="2015-03" db="EMBL/GenBank/DDBJ databases">
        <authorList>
            <consortium name="Pathogen Informatics"/>
        </authorList>
    </citation>
    <scope>NUCLEOTIDE SEQUENCE [LARGE SCALE GENOMIC DNA]</scope>
    <source>
        <strain evidence="2 6">D00501624</strain>
        <strain evidence="4 7">G09801536</strain>
        <strain evidence="1 8">H09601792</strain>
        <strain evidence="5 9">P00601463</strain>
    </source>
</reference>
<protein>
    <submittedName>
        <fullName evidence="4">Uncharacterized protein</fullName>
    </submittedName>
</protein>
<dbReference type="Proteomes" id="UP000045842">
    <property type="component" value="Unassembled WGS sequence"/>
</dbReference>
<dbReference type="AlphaFoldDB" id="A0A655J3V1"/>
<organism evidence="4 7">
    <name type="scientific">Mycobacterium tuberculosis</name>
    <dbReference type="NCBI Taxonomy" id="1773"/>
    <lineage>
        <taxon>Bacteria</taxon>
        <taxon>Bacillati</taxon>
        <taxon>Actinomycetota</taxon>
        <taxon>Actinomycetes</taxon>
        <taxon>Mycobacteriales</taxon>
        <taxon>Mycobacteriaceae</taxon>
        <taxon>Mycobacterium</taxon>
        <taxon>Mycobacterium tuberculosis complex</taxon>
    </lineage>
</organism>